<dbReference type="Ensembl" id="ENSHCOT00000016780.1">
    <property type="protein sequence ID" value="ENSHCOP00000010384.1"/>
    <property type="gene ID" value="ENSHCOG00000013005.1"/>
</dbReference>
<reference evidence="10" key="1">
    <citation type="submission" date="2025-08" db="UniProtKB">
        <authorList>
            <consortium name="Ensembl"/>
        </authorList>
    </citation>
    <scope>IDENTIFICATION</scope>
</reference>
<dbReference type="SMART" id="SM00271">
    <property type="entry name" value="DnaJ"/>
    <property type="match status" value="1"/>
</dbReference>
<dbReference type="InterPro" id="IPR018253">
    <property type="entry name" value="DnaJ_domain_CS"/>
</dbReference>
<keyword evidence="6" id="KW-0449">Lipoprotein</keyword>
<keyword evidence="11" id="KW-1185">Reference proteome</keyword>
<accession>A0A3Q3DEY1</accession>
<dbReference type="Pfam" id="PF00226">
    <property type="entry name" value="DnaJ"/>
    <property type="match status" value="1"/>
</dbReference>
<keyword evidence="4" id="KW-0564">Palmitate</keyword>
<dbReference type="GeneTree" id="ENSGT00940000159294"/>
<evidence type="ECO:0000256" key="1">
    <source>
        <dbReference type="ARBA" id="ARBA00004635"/>
    </source>
</evidence>
<dbReference type="PANTHER" id="PTHR44027">
    <property type="entry name" value="DNAJ HOMOLOG SUBFAMILY C MEMBER 5 HOMOLOG"/>
    <property type="match status" value="1"/>
</dbReference>
<comment type="subcellular location">
    <subcellularLocation>
        <location evidence="1">Membrane</location>
        <topology evidence="1">Lipid-anchor</topology>
    </subcellularLocation>
</comment>
<dbReference type="InterPro" id="IPR036869">
    <property type="entry name" value="J_dom_sf"/>
</dbReference>
<evidence type="ECO:0000256" key="4">
    <source>
        <dbReference type="ARBA" id="ARBA00023139"/>
    </source>
</evidence>
<dbReference type="STRING" id="109280.ENSHCOP00000010384"/>
<dbReference type="InterPro" id="IPR001623">
    <property type="entry name" value="DnaJ_domain"/>
</dbReference>
<evidence type="ECO:0000256" key="7">
    <source>
        <dbReference type="ARBA" id="ARBA00038694"/>
    </source>
</evidence>
<evidence type="ECO:0000313" key="10">
    <source>
        <dbReference type="Ensembl" id="ENSHCOP00000010384.1"/>
    </source>
</evidence>
<evidence type="ECO:0000259" key="9">
    <source>
        <dbReference type="PROSITE" id="PS50076"/>
    </source>
</evidence>
<evidence type="ECO:0000256" key="6">
    <source>
        <dbReference type="ARBA" id="ARBA00023288"/>
    </source>
</evidence>
<dbReference type="GO" id="GO:0016020">
    <property type="term" value="C:membrane"/>
    <property type="evidence" value="ECO:0007669"/>
    <property type="project" value="UniProtKB-SubCell"/>
</dbReference>
<name>A0A3Q3DEY1_HIPCM</name>
<dbReference type="AlphaFoldDB" id="A0A3Q3DEY1"/>
<evidence type="ECO:0000256" key="3">
    <source>
        <dbReference type="ARBA" id="ARBA00023136"/>
    </source>
</evidence>
<evidence type="ECO:0000256" key="5">
    <source>
        <dbReference type="ARBA" id="ARBA00023186"/>
    </source>
</evidence>
<dbReference type="GO" id="GO:0005737">
    <property type="term" value="C:cytoplasm"/>
    <property type="evidence" value="ECO:0007669"/>
    <property type="project" value="UniProtKB-ARBA"/>
</dbReference>
<dbReference type="SUPFAM" id="SSF46565">
    <property type="entry name" value="Chaperone J-domain"/>
    <property type="match status" value="1"/>
</dbReference>
<reference evidence="10" key="2">
    <citation type="submission" date="2025-09" db="UniProtKB">
        <authorList>
            <consortium name="Ensembl"/>
        </authorList>
    </citation>
    <scope>IDENTIFICATION</scope>
</reference>
<dbReference type="InterPro" id="IPR051434">
    <property type="entry name" value="DnaJ_C_subfamily_member5"/>
</dbReference>
<dbReference type="FunFam" id="1.10.287.110:FF:000017">
    <property type="entry name" value="dnaJ homolog subfamily C member 5"/>
    <property type="match status" value="1"/>
</dbReference>
<keyword evidence="3" id="KW-0472">Membrane</keyword>
<dbReference type="Gene3D" id="1.10.287.110">
    <property type="entry name" value="DnaJ domain"/>
    <property type="match status" value="1"/>
</dbReference>
<dbReference type="PROSITE" id="PS50076">
    <property type="entry name" value="DNAJ_2"/>
    <property type="match status" value="1"/>
</dbReference>
<dbReference type="PRINTS" id="PR00625">
    <property type="entry name" value="JDOMAIN"/>
</dbReference>
<dbReference type="Proteomes" id="UP000264820">
    <property type="component" value="Unplaced"/>
</dbReference>
<proteinExistence type="predicted"/>
<keyword evidence="5" id="KW-0143">Chaperone</keyword>
<evidence type="ECO:0000313" key="11">
    <source>
        <dbReference type="Proteomes" id="UP000264820"/>
    </source>
</evidence>
<comment type="subunit">
    <text evidence="7">Interacts with the chaperone complex consisting of HSC70 and SGTA.</text>
</comment>
<dbReference type="PROSITE" id="PS00636">
    <property type="entry name" value="DNAJ_1"/>
    <property type="match status" value="1"/>
</dbReference>
<evidence type="ECO:0000256" key="2">
    <source>
        <dbReference type="ARBA" id="ARBA00022553"/>
    </source>
</evidence>
<organism evidence="10 11">
    <name type="scientific">Hippocampus comes</name>
    <name type="common">Tiger tail seahorse</name>
    <dbReference type="NCBI Taxonomy" id="109280"/>
    <lineage>
        <taxon>Eukaryota</taxon>
        <taxon>Metazoa</taxon>
        <taxon>Chordata</taxon>
        <taxon>Craniata</taxon>
        <taxon>Vertebrata</taxon>
        <taxon>Euteleostomi</taxon>
        <taxon>Actinopterygii</taxon>
        <taxon>Neopterygii</taxon>
        <taxon>Teleostei</taxon>
        <taxon>Neoteleostei</taxon>
        <taxon>Acanthomorphata</taxon>
        <taxon>Syngnathiaria</taxon>
        <taxon>Syngnathiformes</taxon>
        <taxon>Syngnathoidei</taxon>
        <taxon>Syngnathidae</taxon>
        <taxon>Hippocampus</taxon>
    </lineage>
</organism>
<sequence>EAEQTTQQRAMSASGESLYALLGLEPGCSHDDVRKSYRKLALRYHPDKNPDNPEAAEKFKEVNAAHAVLSDHGKRNIYDAYGSLGLYVAQQFGEDNVNAYFMLTTWWAKGLFVLCGILTGFYCCCCLCCCCDCCCGRLKTTPPGDEEVETPYGNLQEEEEELQHLPNDVNAPVVQQPTNASEKTQLISDGRRRYGDTYT</sequence>
<feature type="domain" description="J" evidence="9">
    <location>
        <begin position="17"/>
        <end position="82"/>
    </location>
</feature>
<dbReference type="CDD" id="cd06257">
    <property type="entry name" value="DnaJ"/>
    <property type="match status" value="1"/>
</dbReference>
<protein>
    <recommendedName>
        <fullName evidence="8">DnaJ homolog subfamily C member 5B</fullName>
    </recommendedName>
</protein>
<dbReference type="OMA" id="LTTWWAK"/>
<dbReference type="PANTHER" id="PTHR44027:SF6">
    <property type="entry name" value="DNAJ HOMOLOG SUBFAMILY C MEMBER 5B"/>
    <property type="match status" value="1"/>
</dbReference>
<evidence type="ECO:0000256" key="8">
    <source>
        <dbReference type="ARBA" id="ARBA00040845"/>
    </source>
</evidence>
<keyword evidence="2" id="KW-0597">Phosphoprotein</keyword>